<dbReference type="AlphaFoldDB" id="A0A9W6W9X0"/>
<proteinExistence type="predicted"/>
<keyword evidence="3" id="KW-1185">Reference proteome</keyword>
<evidence type="ECO:0000256" key="1">
    <source>
        <dbReference type="SAM" id="MobiDB-lite"/>
    </source>
</evidence>
<feature type="compositionally biased region" description="Basic and acidic residues" evidence="1">
    <location>
        <begin position="1"/>
        <end position="12"/>
    </location>
</feature>
<accession>A0A9W6W9X0</accession>
<gene>
    <name evidence="2" type="ORF">Amon01_000919900</name>
</gene>
<evidence type="ECO:0000313" key="3">
    <source>
        <dbReference type="Proteomes" id="UP001165063"/>
    </source>
</evidence>
<feature type="compositionally biased region" description="Polar residues" evidence="1">
    <location>
        <begin position="28"/>
        <end position="60"/>
    </location>
</feature>
<feature type="compositionally biased region" description="Low complexity" evidence="1">
    <location>
        <begin position="111"/>
        <end position="142"/>
    </location>
</feature>
<feature type="region of interest" description="Disordered" evidence="1">
    <location>
        <begin position="1"/>
        <end position="60"/>
    </location>
</feature>
<dbReference type="EMBL" id="BSXU01010024">
    <property type="protein sequence ID" value="GME70626.1"/>
    <property type="molecule type" value="Genomic_DNA"/>
</dbReference>
<feature type="compositionally biased region" description="Low complexity" evidence="1">
    <location>
        <begin position="72"/>
        <end position="98"/>
    </location>
</feature>
<dbReference type="Proteomes" id="UP001165063">
    <property type="component" value="Unassembled WGS sequence"/>
</dbReference>
<sequence>MIDHIHKTEGHRTAASSSTSATTTTTSFIDSNPNGSRNLDDTQQNIDYRNPNISSQSLTPSTATTISSVLPPYSSSQSSISVSSSPKYSSLSRSQLSPPSRPQVFPPSQAQQEKQISQIQQQKQTSQIQQQQQQQTSQQQQLLHHHQQPTPPTTGTHAPLCASLPPKPPKVGTSWIPNGTRNTKILFQETSKVVKPPHPHRRRLARTLAKFIKESNTKENDDDSDSSLSFIEYASIPNLNSNSNPKPNQDATNGEQIIKNELSIPDEFKPAGFCNVGIDTVFVHDDVKHEMRGRGQ</sequence>
<feature type="compositionally biased region" description="Low complexity" evidence="1">
    <location>
        <begin position="13"/>
        <end position="27"/>
    </location>
</feature>
<feature type="region of interest" description="Disordered" evidence="1">
    <location>
        <begin position="72"/>
        <end position="179"/>
    </location>
</feature>
<evidence type="ECO:0000313" key="2">
    <source>
        <dbReference type="EMBL" id="GME70626.1"/>
    </source>
</evidence>
<comment type="caution">
    <text evidence="2">The sequence shown here is derived from an EMBL/GenBank/DDBJ whole genome shotgun (WGS) entry which is preliminary data.</text>
</comment>
<protein>
    <submittedName>
        <fullName evidence="2">Unnamed protein product</fullName>
    </submittedName>
</protein>
<organism evidence="2 3">
    <name type="scientific">Ambrosiozyma monospora</name>
    <name type="common">Yeast</name>
    <name type="synonym">Endomycopsis monosporus</name>
    <dbReference type="NCBI Taxonomy" id="43982"/>
    <lineage>
        <taxon>Eukaryota</taxon>
        <taxon>Fungi</taxon>
        <taxon>Dikarya</taxon>
        <taxon>Ascomycota</taxon>
        <taxon>Saccharomycotina</taxon>
        <taxon>Pichiomycetes</taxon>
        <taxon>Pichiales</taxon>
        <taxon>Pichiaceae</taxon>
        <taxon>Ambrosiozyma</taxon>
    </lineage>
</organism>
<reference evidence="2" key="1">
    <citation type="submission" date="2023-04" db="EMBL/GenBank/DDBJ databases">
        <title>Ambrosiozyma monospora NBRC 1965.</title>
        <authorList>
            <person name="Ichikawa N."/>
            <person name="Sato H."/>
            <person name="Tonouchi N."/>
        </authorList>
    </citation>
    <scope>NUCLEOTIDE SEQUENCE</scope>
    <source>
        <strain evidence="2">NBRC 1965</strain>
    </source>
</reference>
<name>A0A9W6W9X0_AMBMO</name>